<feature type="compositionally biased region" description="Polar residues" evidence="1">
    <location>
        <begin position="488"/>
        <end position="511"/>
    </location>
</feature>
<evidence type="ECO:0000313" key="3">
    <source>
        <dbReference type="EMBL" id="CAD9083854.1"/>
    </source>
</evidence>
<organism evidence="2">
    <name type="scientific">Percolomonas cosmopolitus</name>
    <dbReference type="NCBI Taxonomy" id="63605"/>
    <lineage>
        <taxon>Eukaryota</taxon>
        <taxon>Discoba</taxon>
        <taxon>Heterolobosea</taxon>
        <taxon>Tetramitia</taxon>
        <taxon>Eutetramitia</taxon>
        <taxon>Percolomonadidae</taxon>
        <taxon>Percolomonas</taxon>
    </lineage>
</organism>
<feature type="region of interest" description="Disordered" evidence="1">
    <location>
        <begin position="100"/>
        <end position="198"/>
    </location>
</feature>
<feature type="compositionally biased region" description="Polar residues" evidence="1">
    <location>
        <begin position="592"/>
        <end position="611"/>
    </location>
</feature>
<feature type="compositionally biased region" description="Basic and acidic residues" evidence="1">
    <location>
        <begin position="693"/>
        <end position="702"/>
    </location>
</feature>
<evidence type="ECO:0000313" key="2">
    <source>
        <dbReference type="EMBL" id="CAD9083852.1"/>
    </source>
</evidence>
<feature type="region of interest" description="Disordered" evidence="1">
    <location>
        <begin position="1"/>
        <end position="30"/>
    </location>
</feature>
<feature type="compositionally biased region" description="Acidic residues" evidence="1">
    <location>
        <begin position="255"/>
        <end position="277"/>
    </location>
</feature>
<feature type="compositionally biased region" description="Polar residues" evidence="1">
    <location>
        <begin position="104"/>
        <end position="128"/>
    </location>
</feature>
<feature type="compositionally biased region" description="Polar residues" evidence="1">
    <location>
        <begin position="390"/>
        <end position="403"/>
    </location>
</feature>
<feature type="compositionally biased region" description="Polar residues" evidence="1">
    <location>
        <begin position="8"/>
        <end position="21"/>
    </location>
</feature>
<feature type="region of interest" description="Disordered" evidence="1">
    <location>
        <begin position="301"/>
        <end position="338"/>
    </location>
</feature>
<feature type="region of interest" description="Disordered" evidence="1">
    <location>
        <begin position="417"/>
        <end position="706"/>
    </location>
</feature>
<dbReference type="AlphaFoldDB" id="A0A6U0LE12"/>
<feature type="compositionally biased region" description="Polar residues" evidence="1">
    <location>
        <begin position="450"/>
        <end position="460"/>
    </location>
</feature>
<sequence>MLPRTPANKRNSIFTSPISSHKSPDAAPITPKITAAGKGAPLVKSHHQLLHLKKQMKHLDSIISTKQEQLNREYRSLLDEQIREKKVIQEGYERMYEREHAALSTHSSTPSNHHLNHAKAQQHQNGAPLNQAHPNWHPWGKPGAGAPLKDSHGNVRANLKNFKPLPQKKQPRKQPSLSPTTSPPPPGAPSLMYPSPIPSTIQLRNKRKLMKRPSEINVKNVHKNKKAKKAFKRHEEEFPDNDVDLASPIDHSSAEADDNNMLADDDPLLEEHSDDESIPSACSTPVRDEDEIRHILQRNHEESMSRIASRRSSVTLKKQTGIRQSGARESTKTVATKTKIDAKKRLSLHNTMAEDDATPSFLSQLGQPEHSPQRSSFARSKMERYDPDASPNQAEKLQRQHQLQNDLAMQIKLKQERLKREQEEEEARLPSYVRSSVSPTIGPPHVTAVVPTSQRDSANPTYDDMPIGSHFVRRRGRRSLSPTRRSSITQQKETLESTMQYQSSGERTSSPLMHGHFRALSPNADTSSAMIGGYRGSPVRADSSYDFPPPHSPIQSKSPIIPPTSRHKMMPPPVQRVQNRNSSSRARRRLQDSFSATNEDSSMIRGSSQVKRTPPPPPAAQKSGINPRKSKPPRNIPISSHATERRRRGRIQNGGEESSQSVHLPPISAKVGKRDAPLAASRGKGKSPKTRRSHEDIPRGVKDPSAITARTVGNKRHSVANPSDVPPEMWENQISELRQEIVSEHEVLKKKIHGLLSGLRSSGMPTPALLSTDFDTQAALQQEPSTKSSATKQQAGARPLRRSSAALNSRGASRRASIASRENGAATTTNVGVRRVSGKRRMSRQPSGKANVAHQRRMLSQGGKQKSLRSSSKFVYRPDLDDNSLLSEQELPNENEFLMPDEF</sequence>
<feature type="compositionally biased region" description="Basic residues" evidence="1">
    <location>
        <begin position="222"/>
        <end position="232"/>
    </location>
</feature>
<feature type="compositionally biased region" description="Basic residues" evidence="1">
    <location>
        <begin position="683"/>
        <end position="692"/>
    </location>
</feature>
<feature type="compositionally biased region" description="Polar residues" evidence="1">
    <location>
        <begin position="778"/>
        <end position="794"/>
    </location>
</feature>
<feature type="region of interest" description="Disordered" evidence="1">
    <location>
        <begin position="360"/>
        <end position="403"/>
    </location>
</feature>
<accession>A0A6U0LE12</accession>
<gene>
    <name evidence="2" type="ORF">PCOS0759_LOCUS7106</name>
    <name evidence="3" type="ORF">PCOS0759_LOCUS7108</name>
</gene>
<feature type="region of interest" description="Disordered" evidence="1">
    <location>
        <begin position="778"/>
        <end position="872"/>
    </location>
</feature>
<reference evidence="2" key="1">
    <citation type="submission" date="2021-01" db="EMBL/GenBank/DDBJ databases">
        <authorList>
            <person name="Corre E."/>
            <person name="Pelletier E."/>
            <person name="Niang G."/>
            <person name="Scheremetjew M."/>
            <person name="Finn R."/>
            <person name="Kale V."/>
            <person name="Holt S."/>
            <person name="Cochrane G."/>
            <person name="Meng A."/>
            <person name="Brown T."/>
            <person name="Cohen L."/>
        </authorList>
    </citation>
    <scope>NUCLEOTIDE SEQUENCE</scope>
    <source>
        <strain evidence="2">WS</strain>
    </source>
</reference>
<feature type="compositionally biased region" description="Polar residues" evidence="1">
    <location>
        <begin position="862"/>
        <end position="872"/>
    </location>
</feature>
<feature type="compositionally biased region" description="Low complexity" evidence="1">
    <location>
        <begin position="809"/>
        <end position="821"/>
    </location>
</feature>
<feature type="region of interest" description="Disordered" evidence="1">
    <location>
        <begin position="222"/>
        <end position="284"/>
    </location>
</feature>
<dbReference type="EMBL" id="HBGD01008638">
    <property type="protein sequence ID" value="CAD9083852.1"/>
    <property type="molecule type" value="Transcribed_RNA"/>
</dbReference>
<feature type="compositionally biased region" description="Low complexity" evidence="1">
    <location>
        <begin position="163"/>
        <end position="180"/>
    </location>
</feature>
<protein>
    <submittedName>
        <fullName evidence="2">Uncharacterized protein</fullName>
    </submittedName>
</protein>
<name>A0A6U0LE12_9EUKA</name>
<feature type="compositionally biased region" description="Polar residues" evidence="1">
    <location>
        <begin position="310"/>
        <end position="323"/>
    </location>
</feature>
<evidence type="ECO:0000256" key="1">
    <source>
        <dbReference type="SAM" id="MobiDB-lite"/>
    </source>
</evidence>
<feature type="compositionally biased region" description="Low complexity" evidence="1">
    <location>
        <begin position="575"/>
        <end position="584"/>
    </location>
</feature>
<proteinExistence type="predicted"/>
<dbReference type="EMBL" id="HBGD01008640">
    <property type="protein sequence ID" value="CAD9083854.1"/>
    <property type="molecule type" value="Transcribed_RNA"/>
</dbReference>